<dbReference type="GO" id="GO:0010043">
    <property type="term" value="P:response to zinc ion"/>
    <property type="evidence" value="ECO:0007669"/>
    <property type="project" value="TreeGrafter"/>
</dbReference>
<organism evidence="8">
    <name type="scientific">Thermodesulfatator atlanticus</name>
    <dbReference type="NCBI Taxonomy" id="501497"/>
    <lineage>
        <taxon>Bacteria</taxon>
        <taxon>Pseudomonadati</taxon>
        <taxon>Thermodesulfobacteriota</taxon>
        <taxon>Thermodesulfobacteria</taxon>
        <taxon>Thermodesulfobacteriales</taxon>
        <taxon>Thermodesulfatatoraceae</taxon>
        <taxon>Thermodesulfatator</taxon>
    </lineage>
</organism>
<evidence type="ECO:0000313" key="8">
    <source>
        <dbReference type="EMBL" id="HHI98120.1"/>
    </source>
</evidence>
<comment type="similarity">
    <text evidence="2 6">Belongs to the ABC-3 integral membrane protein family.</text>
</comment>
<evidence type="ECO:0000256" key="2">
    <source>
        <dbReference type="ARBA" id="ARBA00008034"/>
    </source>
</evidence>
<keyword evidence="6" id="KW-0813">Transport</keyword>
<dbReference type="PANTHER" id="PTHR30477">
    <property type="entry name" value="ABC-TRANSPORTER METAL-BINDING PROTEIN"/>
    <property type="match status" value="1"/>
</dbReference>
<evidence type="ECO:0000256" key="1">
    <source>
        <dbReference type="ARBA" id="ARBA00004141"/>
    </source>
</evidence>
<dbReference type="Gene3D" id="1.10.3470.10">
    <property type="entry name" value="ABC transporter involved in vitamin B12 uptake, BtuC"/>
    <property type="match status" value="1"/>
</dbReference>
<accession>A0A7V5P1L1</accession>
<dbReference type="InterPro" id="IPR001626">
    <property type="entry name" value="ABC_TroCD"/>
</dbReference>
<dbReference type="GO" id="GO:0055085">
    <property type="term" value="P:transmembrane transport"/>
    <property type="evidence" value="ECO:0007669"/>
    <property type="project" value="InterPro"/>
</dbReference>
<proteinExistence type="inferred from homology"/>
<feature type="transmembrane region" description="Helical" evidence="7">
    <location>
        <begin position="131"/>
        <end position="151"/>
    </location>
</feature>
<evidence type="ECO:0000256" key="5">
    <source>
        <dbReference type="ARBA" id="ARBA00023136"/>
    </source>
</evidence>
<evidence type="ECO:0000256" key="3">
    <source>
        <dbReference type="ARBA" id="ARBA00022692"/>
    </source>
</evidence>
<keyword evidence="4 7" id="KW-1133">Transmembrane helix</keyword>
<feature type="transmembrane region" description="Helical" evidence="7">
    <location>
        <begin position="12"/>
        <end position="34"/>
    </location>
</feature>
<feature type="transmembrane region" description="Helical" evidence="7">
    <location>
        <begin position="90"/>
        <end position="110"/>
    </location>
</feature>
<comment type="subcellular location">
    <subcellularLocation>
        <location evidence="6">Cell membrane</location>
        <topology evidence="6">Multi-pass membrane protein</topology>
    </subcellularLocation>
    <subcellularLocation>
        <location evidence="1">Membrane</location>
        <topology evidence="1">Multi-pass membrane protein</topology>
    </subcellularLocation>
</comment>
<protein>
    <submittedName>
        <fullName evidence="8">Metal ABC transporter permease</fullName>
    </submittedName>
</protein>
<dbReference type="EMBL" id="DROK01000288">
    <property type="protein sequence ID" value="HHI98120.1"/>
    <property type="molecule type" value="Genomic_DNA"/>
</dbReference>
<feature type="transmembrane region" description="Helical" evidence="7">
    <location>
        <begin position="245"/>
        <end position="263"/>
    </location>
</feature>
<dbReference type="GO" id="GO:0043190">
    <property type="term" value="C:ATP-binding cassette (ABC) transporter complex"/>
    <property type="evidence" value="ECO:0007669"/>
    <property type="project" value="InterPro"/>
</dbReference>
<feature type="transmembrane region" description="Helical" evidence="7">
    <location>
        <begin position="46"/>
        <end position="78"/>
    </location>
</feature>
<dbReference type="PANTHER" id="PTHR30477:SF0">
    <property type="entry name" value="METAL TRANSPORT SYSTEM MEMBRANE PROTEIN TM_0125-RELATED"/>
    <property type="match status" value="1"/>
</dbReference>
<evidence type="ECO:0000256" key="4">
    <source>
        <dbReference type="ARBA" id="ARBA00022989"/>
    </source>
</evidence>
<dbReference type="Proteomes" id="UP000886101">
    <property type="component" value="Unassembled WGS sequence"/>
</dbReference>
<keyword evidence="3 6" id="KW-0812">Transmembrane</keyword>
<feature type="transmembrane region" description="Helical" evidence="7">
    <location>
        <begin position="177"/>
        <end position="207"/>
    </location>
</feature>
<dbReference type="InterPro" id="IPR037294">
    <property type="entry name" value="ABC_BtuC-like"/>
</dbReference>
<name>A0A7V5P1L1_9BACT</name>
<comment type="caution">
    <text evidence="8">The sequence shown here is derived from an EMBL/GenBank/DDBJ whole genome shotgun (WGS) entry which is preliminary data.</text>
</comment>
<evidence type="ECO:0000256" key="7">
    <source>
        <dbReference type="SAM" id="Phobius"/>
    </source>
</evidence>
<dbReference type="AlphaFoldDB" id="A0A7V5P1L1"/>
<keyword evidence="5 7" id="KW-0472">Membrane</keyword>
<feature type="transmembrane region" description="Helical" evidence="7">
    <location>
        <begin position="219"/>
        <end position="239"/>
    </location>
</feature>
<dbReference type="SUPFAM" id="SSF81345">
    <property type="entry name" value="ABC transporter involved in vitamin B12 uptake, BtuC"/>
    <property type="match status" value="1"/>
</dbReference>
<reference evidence="8" key="1">
    <citation type="journal article" date="2020" name="mSystems">
        <title>Genome- and Community-Level Interaction Insights into Carbon Utilization and Element Cycling Functions of Hydrothermarchaeota in Hydrothermal Sediment.</title>
        <authorList>
            <person name="Zhou Z."/>
            <person name="Liu Y."/>
            <person name="Xu W."/>
            <person name="Pan J."/>
            <person name="Luo Z.H."/>
            <person name="Li M."/>
        </authorList>
    </citation>
    <scope>NUCLEOTIDE SEQUENCE [LARGE SCALE GENOMIC DNA]</scope>
    <source>
        <strain evidence="8">HyVt-533</strain>
    </source>
</reference>
<sequence length="269" mass="28334">MFWDFWQYNFFLRALVAGFFLAVAAAILGLYLILRKDAMLGHGLTHIAFAGVAVALFFDVVPFPVALLAAGLAAFFILKIREKAGLYGDTAVAIFSSLGMAVGIILASVAKDFNVNLLSFLFGNILAIRDIELYGAILLAFGVIGTLIFFYHELIYVTFDEESARAAGLAVDRLDALLALLTAITVVIGMKIVGLLLVSALLVIPGAAALQLAGSFKKCTLLAVVLGAVSVVGGLNLAIILNWPASGAIVVTSGGIFLLVAALKRLRSA</sequence>
<gene>
    <name evidence="8" type="ORF">ENJ96_09790</name>
</gene>
<dbReference type="Pfam" id="PF00950">
    <property type="entry name" value="ABC-3"/>
    <property type="match status" value="1"/>
</dbReference>
<evidence type="ECO:0000256" key="6">
    <source>
        <dbReference type="RuleBase" id="RU003943"/>
    </source>
</evidence>